<dbReference type="InterPro" id="IPR043129">
    <property type="entry name" value="ATPase_NBD"/>
</dbReference>
<feature type="domain" description="ATPase BadF/BadG/BcrA/BcrD type" evidence="5">
    <location>
        <begin position="5"/>
        <end position="249"/>
    </location>
</feature>
<evidence type="ECO:0000259" key="5">
    <source>
        <dbReference type="Pfam" id="PF01869"/>
    </source>
</evidence>
<protein>
    <submittedName>
        <fullName evidence="6">3-hydroxyacyl-ACP dehydratase</fullName>
    </submittedName>
</protein>
<gene>
    <name evidence="6" type="ORF">KJB30_16820</name>
</gene>
<evidence type="ECO:0000313" key="7">
    <source>
        <dbReference type="Proteomes" id="UP000784128"/>
    </source>
</evidence>
<evidence type="ECO:0000256" key="2">
    <source>
        <dbReference type="ARBA" id="ARBA00022723"/>
    </source>
</evidence>
<name>A0ABS5UCT0_9BACT</name>
<dbReference type="PANTHER" id="PTHR32329:SF8">
    <property type="entry name" value="ACTIVATOR OF (R)-2-HYDROXYGLUTARYL-COA DEHYDRATASE"/>
    <property type="match status" value="1"/>
</dbReference>
<dbReference type="InterPro" id="IPR051805">
    <property type="entry name" value="Dehydratase_Activator_Redct"/>
</dbReference>
<dbReference type="Proteomes" id="UP000784128">
    <property type="component" value="Unassembled WGS sequence"/>
</dbReference>
<accession>A0ABS5UCT0</accession>
<dbReference type="InterPro" id="IPR002731">
    <property type="entry name" value="ATPase_BadF"/>
</dbReference>
<reference evidence="6 7" key="1">
    <citation type="submission" date="2021-05" db="EMBL/GenBank/DDBJ databases">
        <title>The draft genome of Geobacter chapellei DSM 13688.</title>
        <authorList>
            <person name="Xu Z."/>
            <person name="Masuda Y."/>
            <person name="Itoh H."/>
            <person name="Senoo K."/>
        </authorList>
    </citation>
    <scope>NUCLEOTIDE SEQUENCE [LARGE SCALE GENOMIC DNA]</scope>
    <source>
        <strain evidence="6 7">DSM 13688</strain>
    </source>
</reference>
<sequence>MKLAGIDIGSRSIEFVLLDGETYEITNRFQAETSIDLASQLSVIKESNSWDALVSTGYGRHLSQKILGGEAATEIKAYTTSAHHFYKEIETVIDLGGQDTKALLINRQNGQLLKFEMNDKCSAGTGKFFEMMAATLGLSLNELVAAAIKGDKSLEINSTCTVFAESEVISLLTTGISVEDIARAIHESLLKKLVSLASKMITADSSSILFVGGGAKNGALVTFLADALDKKVIVPEYPDFFGAYGAALLSKNFLNKNKEKQ</sequence>
<dbReference type="SUPFAM" id="SSF53067">
    <property type="entry name" value="Actin-like ATPase domain"/>
    <property type="match status" value="1"/>
</dbReference>
<dbReference type="Pfam" id="PF01869">
    <property type="entry name" value="BcrAD_BadFG"/>
    <property type="match status" value="1"/>
</dbReference>
<keyword evidence="3" id="KW-0408">Iron</keyword>
<comment type="cofactor">
    <cofactor evidence="1">
        <name>[4Fe-4S] cluster</name>
        <dbReference type="ChEBI" id="CHEBI:49883"/>
    </cofactor>
</comment>
<dbReference type="EMBL" id="JAHDYS010000022">
    <property type="protein sequence ID" value="MBT1073453.1"/>
    <property type="molecule type" value="Genomic_DNA"/>
</dbReference>
<evidence type="ECO:0000256" key="3">
    <source>
        <dbReference type="ARBA" id="ARBA00023004"/>
    </source>
</evidence>
<organism evidence="6 7">
    <name type="scientific">Pelotalea chapellei</name>
    <dbReference type="NCBI Taxonomy" id="44671"/>
    <lineage>
        <taxon>Bacteria</taxon>
        <taxon>Pseudomonadati</taxon>
        <taxon>Thermodesulfobacteriota</taxon>
        <taxon>Desulfuromonadia</taxon>
        <taxon>Geobacterales</taxon>
        <taxon>Geobacteraceae</taxon>
        <taxon>Pelotalea</taxon>
    </lineage>
</organism>
<evidence type="ECO:0000256" key="1">
    <source>
        <dbReference type="ARBA" id="ARBA00001966"/>
    </source>
</evidence>
<dbReference type="PANTHER" id="PTHR32329">
    <property type="entry name" value="BIFUNCTIONAL PROTEIN [INCLUDES 2-HYDROXYACYL-COA DEHYDRATASE (N-TER) AND ITS ACTIVATOR DOMAIN (C_TERM)-RELATED"/>
    <property type="match status" value="1"/>
</dbReference>
<keyword evidence="4" id="KW-0411">Iron-sulfur</keyword>
<evidence type="ECO:0000256" key="4">
    <source>
        <dbReference type="ARBA" id="ARBA00023014"/>
    </source>
</evidence>
<evidence type="ECO:0000313" key="6">
    <source>
        <dbReference type="EMBL" id="MBT1073453.1"/>
    </source>
</evidence>
<dbReference type="NCBIfam" id="TIGR00241">
    <property type="entry name" value="CoA_E_activ"/>
    <property type="match status" value="1"/>
</dbReference>
<comment type="caution">
    <text evidence="6">The sequence shown here is derived from an EMBL/GenBank/DDBJ whole genome shotgun (WGS) entry which is preliminary data.</text>
</comment>
<proteinExistence type="predicted"/>
<dbReference type="Gene3D" id="3.30.420.40">
    <property type="match status" value="2"/>
</dbReference>
<keyword evidence="2" id="KW-0479">Metal-binding</keyword>
<dbReference type="InterPro" id="IPR008275">
    <property type="entry name" value="CoA_E_activase_dom"/>
</dbReference>
<keyword evidence="7" id="KW-1185">Reference proteome</keyword>